<accession>A0A0F9BLH5</accession>
<reference evidence="2" key="1">
    <citation type="journal article" date="2015" name="Nature">
        <title>Complex archaea that bridge the gap between prokaryotes and eukaryotes.</title>
        <authorList>
            <person name="Spang A."/>
            <person name="Saw J.H."/>
            <person name="Jorgensen S.L."/>
            <person name="Zaremba-Niedzwiedzka K."/>
            <person name="Martijn J."/>
            <person name="Lind A.E."/>
            <person name="van Eijk R."/>
            <person name="Schleper C."/>
            <person name="Guy L."/>
            <person name="Ettema T.J."/>
        </authorList>
    </citation>
    <scope>NUCLEOTIDE SEQUENCE</scope>
</reference>
<feature type="domain" description="Transposase putative helix-turn-helix" evidence="1">
    <location>
        <begin position="24"/>
        <end position="63"/>
    </location>
</feature>
<protein>
    <recommendedName>
        <fullName evidence="1">Transposase putative helix-turn-helix domain-containing protein</fullName>
    </recommendedName>
</protein>
<dbReference type="InterPro" id="IPR021027">
    <property type="entry name" value="Transposase_put_HTH"/>
</dbReference>
<proteinExistence type="predicted"/>
<gene>
    <name evidence="2" type="ORF">LCGC14_2712660</name>
</gene>
<evidence type="ECO:0000313" key="2">
    <source>
        <dbReference type="EMBL" id="KKK91469.1"/>
    </source>
</evidence>
<comment type="caution">
    <text evidence="2">The sequence shown here is derived from an EMBL/GenBank/DDBJ whole genome shotgun (WGS) entry which is preliminary data.</text>
</comment>
<organism evidence="2">
    <name type="scientific">marine sediment metagenome</name>
    <dbReference type="NCBI Taxonomy" id="412755"/>
    <lineage>
        <taxon>unclassified sequences</taxon>
        <taxon>metagenomes</taxon>
        <taxon>ecological metagenomes</taxon>
    </lineage>
</organism>
<name>A0A0F9BLH5_9ZZZZ</name>
<dbReference type="EMBL" id="LAZR01048637">
    <property type="protein sequence ID" value="KKK91469.1"/>
    <property type="molecule type" value="Genomic_DNA"/>
</dbReference>
<sequence>MVPVAVVQTQPDGKQAPTGIIHRRTFKYRLYPTRAQVLALDHQLSEACTLYNAALQERRDAWKVGVSLNYYDQANQLKDIRAAGHLVLANFDPPRMCSIGWTGLTGRSFAG</sequence>
<dbReference type="AlphaFoldDB" id="A0A0F9BLH5"/>
<dbReference type="Pfam" id="PF12323">
    <property type="entry name" value="HTH_OrfB_IS605"/>
    <property type="match status" value="1"/>
</dbReference>
<evidence type="ECO:0000259" key="1">
    <source>
        <dbReference type="Pfam" id="PF12323"/>
    </source>
</evidence>